<dbReference type="EMBL" id="JBHLUE010000017">
    <property type="protein sequence ID" value="MFC0566572.1"/>
    <property type="molecule type" value="Genomic_DNA"/>
</dbReference>
<keyword evidence="2" id="KW-1185">Reference proteome</keyword>
<dbReference type="Gene3D" id="3.40.1760.10">
    <property type="entry name" value="YfbM-like super family"/>
    <property type="match status" value="1"/>
</dbReference>
<proteinExistence type="predicted"/>
<accession>A0ABV6P254</accession>
<gene>
    <name evidence="1" type="ORF">ACFFHU_20830</name>
</gene>
<comment type="caution">
    <text evidence="1">The sequence shown here is derived from an EMBL/GenBank/DDBJ whole genome shotgun (WGS) entry which is preliminary data.</text>
</comment>
<dbReference type="RefSeq" id="WP_377341374.1">
    <property type="nucleotide sequence ID" value="NZ_JBHLUE010000017.1"/>
</dbReference>
<dbReference type="InterPro" id="IPR035944">
    <property type="entry name" value="YfbM-like_sf"/>
</dbReference>
<organism evidence="1 2">
    <name type="scientific">Plantactinospora siamensis</name>
    <dbReference type="NCBI Taxonomy" id="555372"/>
    <lineage>
        <taxon>Bacteria</taxon>
        <taxon>Bacillati</taxon>
        <taxon>Actinomycetota</taxon>
        <taxon>Actinomycetes</taxon>
        <taxon>Micromonosporales</taxon>
        <taxon>Micromonosporaceae</taxon>
        <taxon>Plantactinospora</taxon>
    </lineage>
</organism>
<evidence type="ECO:0000313" key="2">
    <source>
        <dbReference type="Proteomes" id="UP001589894"/>
    </source>
</evidence>
<sequence length="166" mass="17390">MPGIAPGTAAPRDAVELAAVLADPAEVDTLLYGDDDDEAAEPELDLDKSWHGIHYLLTGTAWEIGDGAGAAILGGEEVGEDNGYGPARLVRPDAVRTIAGALGAVDVQTLRARFDPQAMSAADIYPAIWANGVEELDSYLMPNLAELRRFYEAAASNGQAVLLALT</sequence>
<dbReference type="InterPro" id="IPR015068">
    <property type="entry name" value="DUF1877"/>
</dbReference>
<dbReference type="Pfam" id="PF08974">
    <property type="entry name" value="DUF1877"/>
    <property type="match status" value="1"/>
</dbReference>
<protein>
    <submittedName>
        <fullName evidence="1">YfbM family protein</fullName>
    </submittedName>
</protein>
<name>A0ABV6P254_9ACTN</name>
<dbReference type="SUPFAM" id="SSF111069">
    <property type="entry name" value="Hypothetical protein yfbM"/>
    <property type="match status" value="1"/>
</dbReference>
<reference evidence="1 2" key="1">
    <citation type="submission" date="2024-09" db="EMBL/GenBank/DDBJ databases">
        <authorList>
            <person name="Sun Q."/>
            <person name="Mori K."/>
        </authorList>
    </citation>
    <scope>NUCLEOTIDE SEQUENCE [LARGE SCALE GENOMIC DNA]</scope>
    <source>
        <strain evidence="1 2">TBRC 2205</strain>
    </source>
</reference>
<evidence type="ECO:0000313" key="1">
    <source>
        <dbReference type="EMBL" id="MFC0566572.1"/>
    </source>
</evidence>
<dbReference type="Proteomes" id="UP001589894">
    <property type="component" value="Unassembled WGS sequence"/>
</dbReference>